<evidence type="ECO:0000313" key="3">
    <source>
        <dbReference type="Proteomes" id="UP001187415"/>
    </source>
</evidence>
<comment type="caution">
    <text evidence="2">The sequence shown here is derived from an EMBL/GenBank/DDBJ whole genome shotgun (WGS) entry which is preliminary data.</text>
</comment>
<feature type="compositionally biased region" description="Basic and acidic residues" evidence="1">
    <location>
        <begin position="63"/>
        <end position="77"/>
    </location>
</feature>
<accession>A0AA88M8P9</accession>
<feature type="compositionally biased region" description="Basic and acidic residues" evidence="1">
    <location>
        <begin position="39"/>
        <end position="50"/>
    </location>
</feature>
<feature type="region of interest" description="Disordered" evidence="1">
    <location>
        <begin position="20"/>
        <end position="83"/>
    </location>
</feature>
<gene>
    <name evidence="2" type="ORF">Q5P01_016774</name>
</gene>
<proteinExistence type="predicted"/>
<evidence type="ECO:0000313" key="2">
    <source>
        <dbReference type="EMBL" id="KAK2832885.1"/>
    </source>
</evidence>
<keyword evidence="3" id="KW-1185">Reference proteome</keyword>
<name>A0AA88M8P9_CHASR</name>
<dbReference type="EMBL" id="JAUPFM010000013">
    <property type="protein sequence ID" value="KAK2832885.1"/>
    <property type="molecule type" value="Genomic_DNA"/>
</dbReference>
<evidence type="ECO:0000256" key="1">
    <source>
        <dbReference type="SAM" id="MobiDB-lite"/>
    </source>
</evidence>
<dbReference type="AlphaFoldDB" id="A0AA88M8P9"/>
<protein>
    <submittedName>
        <fullName evidence="2">Uncharacterized protein</fullName>
    </submittedName>
</protein>
<reference evidence="2" key="1">
    <citation type="submission" date="2023-07" db="EMBL/GenBank/DDBJ databases">
        <title>Chromosome-level Genome Assembly of Striped Snakehead (Channa striata).</title>
        <authorList>
            <person name="Liu H."/>
        </authorList>
    </citation>
    <scope>NUCLEOTIDE SEQUENCE</scope>
    <source>
        <strain evidence="2">Gz</strain>
        <tissue evidence="2">Muscle</tissue>
    </source>
</reference>
<dbReference type="Proteomes" id="UP001187415">
    <property type="component" value="Unassembled WGS sequence"/>
</dbReference>
<sequence>MPEPSSAFAPSRCRNVHRVAAHSQKKVEFLPSPAPPARPRPDTVAERSASESKLTMWQRRCRNSREASEARTSEDARCPAAAAGEAERRAGELLITGAVHSLSCSASNQGGSWGFRGIKYGLRANRGRRGLVALTGKPGADGEGGRERGGRQRRWQVMIKSNIFRSARRAR</sequence>
<organism evidence="2 3">
    <name type="scientific">Channa striata</name>
    <name type="common">Snakehead murrel</name>
    <name type="synonym">Ophicephalus striatus</name>
    <dbReference type="NCBI Taxonomy" id="64152"/>
    <lineage>
        <taxon>Eukaryota</taxon>
        <taxon>Metazoa</taxon>
        <taxon>Chordata</taxon>
        <taxon>Craniata</taxon>
        <taxon>Vertebrata</taxon>
        <taxon>Euteleostomi</taxon>
        <taxon>Actinopterygii</taxon>
        <taxon>Neopterygii</taxon>
        <taxon>Teleostei</taxon>
        <taxon>Neoteleostei</taxon>
        <taxon>Acanthomorphata</taxon>
        <taxon>Anabantaria</taxon>
        <taxon>Anabantiformes</taxon>
        <taxon>Channoidei</taxon>
        <taxon>Channidae</taxon>
        <taxon>Channa</taxon>
    </lineage>
</organism>